<dbReference type="RefSeq" id="WP_282200423.1">
    <property type="nucleotide sequence ID" value="NZ_BOQE01000001.1"/>
</dbReference>
<evidence type="ECO:0000256" key="11">
    <source>
        <dbReference type="RuleBase" id="RU004136"/>
    </source>
</evidence>
<dbReference type="GO" id="GO:0071555">
    <property type="term" value="P:cell wall organization"/>
    <property type="evidence" value="ECO:0007669"/>
    <property type="project" value="UniProtKB-KW"/>
</dbReference>
<comment type="subcellular location">
    <subcellularLocation>
        <location evidence="10 11">Cytoplasm</location>
    </subcellularLocation>
</comment>
<evidence type="ECO:0000256" key="10">
    <source>
        <dbReference type="HAMAP-Rule" id="MF_02019"/>
    </source>
</evidence>
<dbReference type="InterPro" id="IPR036565">
    <property type="entry name" value="Mur-like_cat_sf"/>
</dbReference>
<keyword evidence="6 10" id="KW-0133">Cell shape</keyword>
<dbReference type="Gene3D" id="3.40.1390.10">
    <property type="entry name" value="MurE/MurF, N-terminal domain"/>
    <property type="match status" value="1"/>
</dbReference>
<dbReference type="EMBL" id="BOQE01000001">
    <property type="protein sequence ID" value="GIM47449.1"/>
    <property type="molecule type" value="Genomic_DNA"/>
</dbReference>
<dbReference type="Gene3D" id="3.90.190.20">
    <property type="entry name" value="Mur ligase, C-terminal domain"/>
    <property type="match status" value="1"/>
</dbReference>
<keyword evidence="7 10" id="KW-0573">Peptidoglycan synthesis</keyword>
<feature type="binding site" evidence="10">
    <location>
        <begin position="115"/>
        <end position="121"/>
    </location>
    <ligand>
        <name>ATP</name>
        <dbReference type="ChEBI" id="CHEBI:30616"/>
    </ligand>
</feature>
<evidence type="ECO:0000259" key="12">
    <source>
        <dbReference type="Pfam" id="PF01225"/>
    </source>
</evidence>
<comment type="catalytic activity">
    <reaction evidence="10 11">
        <text>D-alanyl-D-alanine + UDP-N-acetyl-alpha-D-muramoyl-L-alanyl-gamma-D-glutamyl-meso-2,6-diaminopimelate + ATP = UDP-N-acetyl-alpha-D-muramoyl-L-alanyl-gamma-D-glutamyl-meso-2,6-diaminopimeloyl-D-alanyl-D-alanine + ADP + phosphate + H(+)</text>
        <dbReference type="Rhea" id="RHEA:28374"/>
        <dbReference type="ChEBI" id="CHEBI:15378"/>
        <dbReference type="ChEBI" id="CHEBI:30616"/>
        <dbReference type="ChEBI" id="CHEBI:43474"/>
        <dbReference type="ChEBI" id="CHEBI:57822"/>
        <dbReference type="ChEBI" id="CHEBI:61386"/>
        <dbReference type="ChEBI" id="CHEBI:83905"/>
        <dbReference type="ChEBI" id="CHEBI:456216"/>
        <dbReference type="EC" id="6.3.2.10"/>
    </reaction>
</comment>
<evidence type="ECO:0000259" key="13">
    <source>
        <dbReference type="Pfam" id="PF02875"/>
    </source>
</evidence>
<evidence type="ECO:0000256" key="1">
    <source>
        <dbReference type="ARBA" id="ARBA00022490"/>
    </source>
</evidence>
<dbReference type="Pfam" id="PF01225">
    <property type="entry name" value="Mur_ligase"/>
    <property type="match status" value="1"/>
</dbReference>
<dbReference type="InterPro" id="IPR000713">
    <property type="entry name" value="Mur_ligase_N"/>
</dbReference>
<keyword evidence="5 10" id="KW-0067">ATP-binding</keyword>
<evidence type="ECO:0000256" key="6">
    <source>
        <dbReference type="ARBA" id="ARBA00022960"/>
    </source>
</evidence>
<feature type="domain" description="Mur ligase N-terminal catalytic" evidence="12">
    <location>
        <begin position="26"/>
        <end position="103"/>
    </location>
</feature>
<proteinExistence type="inferred from homology"/>
<accession>A0AAV4LI88</accession>
<dbReference type="GO" id="GO:0051301">
    <property type="term" value="P:cell division"/>
    <property type="evidence" value="ECO:0007669"/>
    <property type="project" value="UniProtKB-KW"/>
</dbReference>
<dbReference type="HAMAP" id="MF_02019">
    <property type="entry name" value="MurF"/>
    <property type="match status" value="1"/>
</dbReference>
<dbReference type="SUPFAM" id="SSF63418">
    <property type="entry name" value="MurE/MurF N-terminal domain"/>
    <property type="match status" value="1"/>
</dbReference>
<keyword evidence="8 10" id="KW-0131">Cell cycle</keyword>
<evidence type="ECO:0000256" key="8">
    <source>
        <dbReference type="ARBA" id="ARBA00023306"/>
    </source>
</evidence>
<evidence type="ECO:0000256" key="7">
    <source>
        <dbReference type="ARBA" id="ARBA00022984"/>
    </source>
</evidence>
<evidence type="ECO:0000256" key="5">
    <source>
        <dbReference type="ARBA" id="ARBA00022840"/>
    </source>
</evidence>
<feature type="domain" description="Mur ligase C-terminal" evidence="13">
    <location>
        <begin position="320"/>
        <end position="448"/>
    </location>
</feature>
<keyword evidence="4 10" id="KW-0547">Nucleotide-binding</keyword>
<evidence type="ECO:0000256" key="4">
    <source>
        <dbReference type="ARBA" id="ARBA00022741"/>
    </source>
</evidence>
<reference evidence="15" key="1">
    <citation type="journal article" date="2023" name="Int. J. Syst. Evol. Microbiol.">
        <title>Collibacillus ludicampi gen. nov., sp. nov., a new soil bacterium of the family Alicyclobacillaceae.</title>
        <authorList>
            <person name="Jojima T."/>
            <person name="Ioku Y."/>
            <person name="Fukuta Y."/>
            <person name="Shirasaka N."/>
            <person name="Matsumura Y."/>
            <person name="Mori M."/>
        </authorList>
    </citation>
    <scope>NUCLEOTIDE SEQUENCE</scope>
    <source>
        <strain evidence="15">TP075</strain>
    </source>
</reference>
<comment type="function">
    <text evidence="10 11">Involved in cell wall formation. Catalyzes the final step in the synthesis of UDP-N-acetylmuramoyl-pentapeptide, the precursor of murein.</text>
</comment>
<dbReference type="NCBIfam" id="TIGR01143">
    <property type="entry name" value="murF"/>
    <property type="match status" value="1"/>
</dbReference>
<dbReference type="SUPFAM" id="SSF53623">
    <property type="entry name" value="MurD-like peptide ligases, catalytic domain"/>
    <property type="match status" value="1"/>
</dbReference>
<comment type="similarity">
    <text evidence="10">Belongs to the MurCDEF family. MurF subfamily.</text>
</comment>
<sequence length="461" mass="49709">MIQISIPECIRMVNGMKLIGPDGGMIRGVSIDSRKEQKGRLFVPLKGERFDAHEFVPQAIENGATAVLWQLDRPLPDGVRKDVTYIGVDDTLIALQQLAKAYRQMLSVTIIGVTGSNGKTSTKDMIAAVLKENHTVQKTEGNLNNHIGVPLTLLQLEKTTQYAVVEMGMSDIGEIRLLAEIAAPQMGVITNIGEAHLEQLGSRERIAQAKFELIECLTAKDTAILQGDEPLLRSLATHSEASVIWFGFTDGNDVRATDVQANGLKGSMFRVKGTDMRFRLPVPGRHQVSNALSAIAIGRLIGLSDEQIATGLANVTLTGMRFEVQPGRFGGQVINDAYNASPTSMRAALHTLAGITEADLKVAVLGDMLELGPDAARLHWEVGRLAGELGIDRLLIIGNHAADMRDGALAGGMTSESILARDSAADVIPILEEWLKEADHPVVLVKASRGMKLETVARALI</sequence>
<dbReference type="InterPro" id="IPR051046">
    <property type="entry name" value="MurCDEF_CellWall_CoF430Synth"/>
</dbReference>
<dbReference type="GO" id="GO:0009252">
    <property type="term" value="P:peptidoglycan biosynthetic process"/>
    <property type="evidence" value="ECO:0007669"/>
    <property type="project" value="UniProtKB-UniRule"/>
</dbReference>
<gene>
    <name evidence="10 15" type="primary">murF</name>
    <name evidence="15" type="ORF">DNHGIG_29980</name>
</gene>
<dbReference type="PANTHER" id="PTHR43024">
    <property type="entry name" value="UDP-N-ACETYLMURAMOYL-TRIPEPTIDE--D-ALANYL-D-ALANINE LIGASE"/>
    <property type="match status" value="1"/>
</dbReference>
<evidence type="ECO:0000313" key="15">
    <source>
        <dbReference type="EMBL" id="GIM47449.1"/>
    </source>
</evidence>
<keyword evidence="16" id="KW-1185">Reference proteome</keyword>
<dbReference type="InterPro" id="IPR035911">
    <property type="entry name" value="MurE/MurF_N"/>
</dbReference>
<dbReference type="Pfam" id="PF08245">
    <property type="entry name" value="Mur_ligase_M"/>
    <property type="match status" value="1"/>
</dbReference>
<dbReference type="PANTHER" id="PTHR43024:SF1">
    <property type="entry name" value="UDP-N-ACETYLMURAMOYL-TRIPEPTIDE--D-ALANYL-D-ALANINE LIGASE"/>
    <property type="match status" value="1"/>
</dbReference>
<evidence type="ECO:0000256" key="3">
    <source>
        <dbReference type="ARBA" id="ARBA00022618"/>
    </source>
</evidence>
<comment type="pathway">
    <text evidence="10 11">Cell wall biogenesis; peptidoglycan biosynthesis.</text>
</comment>
<dbReference type="GO" id="GO:0005524">
    <property type="term" value="F:ATP binding"/>
    <property type="evidence" value="ECO:0007669"/>
    <property type="project" value="UniProtKB-UniRule"/>
</dbReference>
<dbReference type="GO" id="GO:0047480">
    <property type="term" value="F:UDP-N-acetylmuramoyl-tripeptide-D-alanyl-D-alanine ligase activity"/>
    <property type="evidence" value="ECO:0007669"/>
    <property type="project" value="UniProtKB-UniRule"/>
</dbReference>
<evidence type="ECO:0000313" key="16">
    <source>
        <dbReference type="Proteomes" id="UP001057291"/>
    </source>
</evidence>
<protein>
    <recommendedName>
        <fullName evidence="10 11">UDP-N-acetylmuramoyl-tripeptide--D-alanyl-D-alanine ligase</fullName>
        <ecNumber evidence="10 11">6.3.2.10</ecNumber>
    </recommendedName>
    <alternativeName>
        <fullName evidence="10">D-alanyl-D-alanine-adding enzyme</fullName>
    </alternativeName>
</protein>
<dbReference type="Pfam" id="PF02875">
    <property type="entry name" value="Mur_ligase_C"/>
    <property type="match status" value="1"/>
</dbReference>
<evidence type="ECO:0000256" key="9">
    <source>
        <dbReference type="ARBA" id="ARBA00023316"/>
    </source>
</evidence>
<dbReference type="GO" id="GO:0005737">
    <property type="term" value="C:cytoplasm"/>
    <property type="evidence" value="ECO:0007669"/>
    <property type="project" value="UniProtKB-SubCell"/>
</dbReference>
<keyword evidence="3 10" id="KW-0132">Cell division</keyword>
<name>A0AAV4LI88_9BACL</name>
<evidence type="ECO:0000256" key="2">
    <source>
        <dbReference type="ARBA" id="ARBA00022598"/>
    </source>
</evidence>
<evidence type="ECO:0000259" key="14">
    <source>
        <dbReference type="Pfam" id="PF08245"/>
    </source>
</evidence>
<keyword evidence="2 10" id="KW-0436">Ligase</keyword>
<dbReference type="GO" id="GO:0008360">
    <property type="term" value="P:regulation of cell shape"/>
    <property type="evidence" value="ECO:0007669"/>
    <property type="project" value="UniProtKB-KW"/>
</dbReference>
<dbReference type="SUPFAM" id="SSF53244">
    <property type="entry name" value="MurD-like peptide ligases, peptide-binding domain"/>
    <property type="match status" value="1"/>
</dbReference>
<dbReference type="Gene3D" id="3.40.1190.10">
    <property type="entry name" value="Mur-like, catalytic domain"/>
    <property type="match status" value="1"/>
</dbReference>
<feature type="domain" description="Mur ligase central" evidence="14">
    <location>
        <begin position="113"/>
        <end position="297"/>
    </location>
</feature>
<organism evidence="15 16">
    <name type="scientific">Collibacillus ludicampi</name>
    <dbReference type="NCBI Taxonomy" id="2771369"/>
    <lineage>
        <taxon>Bacteria</taxon>
        <taxon>Bacillati</taxon>
        <taxon>Bacillota</taxon>
        <taxon>Bacilli</taxon>
        <taxon>Bacillales</taxon>
        <taxon>Alicyclobacillaceae</taxon>
        <taxon>Collibacillus</taxon>
    </lineage>
</organism>
<keyword evidence="9 10" id="KW-0961">Cell wall biogenesis/degradation</keyword>
<dbReference type="EC" id="6.3.2.10" evidence="10 11"/>
<dbReference type="AlphaFoldDB" id="A0AAV4LI88"/>
<dbReference type="InterPro" id="IPR005863">
    <property type="entry name" value="UDP-N-AcMur_synth"/>
</dbReference>
<dbReference type="InterPro" id="IPR013221">
    <property type="entry name" value="Mur_ligase_cen"/>
</dbReference>
<dbReference type="Proteomes" id="UP001057291">
    <property type="component" value="Unassembled WGS sequence"/>
</dbReference>
<comment type="caution">
    <text evidence="15">The sequence shown here is derived from an EMBL/GenBank/DDBJ whole genome shotgun (WGS) entry which is preliminary data.</text>
</comment>
<dbReference type="InterPro" id="IPR036615">
    <property type="entry name" value="Mur_ligase_C_dom_sf"/>
</dbReference>
<dbReference type="InterPro" id="IPR004101">
    <property type="entry name" value="Mur_ligase_C"/>
</dbReference>
<keyword evidence="1 10" id="KW-0963">Cytoplasm</keyword>